<dbReference type="Proteomes" id="UP000789595">
    <property type="component" value="Unassembled WGS sequence"/>
</dbReference>
<protein>
    <submittedName>
        <fullName evidence="2">Uncharacterized protein</fullName>
    </submittedName>
</protein>
<reference evidence="2" key="1">
    <citation type="submission" date="2021-01" db="EMBL/GenBank/DDBJ databases">
        <authorList>
            <person name="Corre E."/>
            <person name="Pelletier E."/>
            <person name="Niang G."/>
            <person name="Scheremetjew M."/>
            <person name="Finn R."/>
            <person name="Kale V."/>
            <person name="Holt S."/>
            <person name="Cochrane G."/>
            <person name="Meng A."/>
            <person name="Brown T."/>
            <person name="Cohen L."/>
        </authorList>
    </citation>
    <scope>NUCLEOTIDE SEQUENCE</scope>
    <source>
        <strain evidence="2">CCMP1756</strain>
    </source>
</reference>
<keyword evidence="4" id="KW-1185">Reference proteome</keyword>
<sequence length="183" mass="20054">MVRRHSLPPHALKRQNSRFKIGAGVAAAAGAGAALLAVGLCLRLTPPPAVPAPTPARVEQPWEVVDRQERLGSAWPSYGTEVTLVRGKKNQNSRRKAQLTIAHREPMTGIIKKFLTPQEVADVRKGMKQPFQAYAELEARGPAHGDAAFPLKNFLIQRNETRQSPVLHAINDNAINAMPMPMH</sequence>
<organism evidence="2">
    <name type="scientific">Pelagomonas calceolata</name>
    <dbReference type="NCBI Taxonomy" id="35677"/>
    <lineage>
        <taxon>Eukaryota</taxon>
        <taxon>Sar</taxon>
        <taxon>Stramenopiles</taxon>
        <taxon>Ochrophyta</taxon>
        <taxon>Pelagophyceae</taxon>
        <taxon>Pelagomonadales</taxon>
        <taxon>Pelagomonadaceae</taxon>
        <taxon>Pelagomonas</taxon>
    </lineage>
</organism>
<dbReference type="EMBL" id="HBIW01014265">
    <property type="protein sequence ID" value="CAE0696833.1"/>
    <property type="molecule type" value="Transcribed_RNA"/>
</dbReference>
<proteinExistence type="predicted"/>
<evidence type="ECO:0000256" key="1">
    <source>
        <dbReference type="SAM" id="Phobius"/>
    </source>
</evidence>
<gene>
    <name evidence="2" type="ORF">PCAL00307_LOCUS12269</name>
    <name evidence="3" type="ORF">PECAL_5P28740</name>
</gene>
<dbReference type="AlphaFoldDB" id="A0A7S4E8P3"/>
<keyword evidence="1" id="KW-0472">Membrane</keyword>
<evidence type="ECO:0000313" key="2">
    <source>
        <dbReference type="EMBL" id="CAE0696833.1"/>
    </source>
</evidence>
<evidence type="ECO:0000313" key="3">
    <source>
        <dbReference type="EMBL" id="CAH0378364.1"/>
    </source>
</evidence>
<keyword evidence="1" id="KW-0812">Transmembrane</keyword>
<dbReference type="EMBL" id="CAKKNE010000005">
    <property type="protein sequence ID" value="CAH0378364.1"/>
    <property type="molecule type" value="Genomic_DNA"/>
</dbReference>
<accession>A0A7S4E8P3</accession>
<evidence type="ECO:0000313" key="4">
    <source>
        <dbReference type="Proteomes" id="UP000789595"/>
    </source>
</evidence>
<reference evidence="3" key="2">
    <citation type="submission" date="2021-11" db="EMBL/GenBank/DDBJ databases">
        <authorList>
            <consortium name="Genoscope - CEA"/>
            <person name="William W."/>
        </authorList>
    </citation>
    <scope>NUCLEOTIDE SEQUENCE</scope>
</reference>
<keyword evidence="1" id="KW-1133">Transmembrane helix</keyword>
<feature type="transmembrane region" description="Helical" evidence="1">
    <location>
        <begin position="21"/>
        <end position="40"/>
    </location>
</feature>
<name>A0A7S4E8P3_9STRA</name>